<dbReference type="AlphaFoldDB" id="A0A8H8CGT6"/>
<feature type="region of interest" description="Disordered" evidence="5">
    <location>
        <begin position="15"/>
        <end position="82"/>
    </location>
</feature>
<keyword evidence="4" id="KW-0539">Nucleus</keyword>
<dbReference type="PANTHER" id="PTHR13115:SF8">
    <property type="entry name" value="RNA POLYMERASE-ASSOCIATED PROTEIN RTF1 HOMOLOG"/>
    <property type="match status" value="1"/>
</dbReference>
<keyword evidence="3" id="KW-0804">Transcription</keyword>
<dbReference type="PANTHER" id="PTHR13115">
    <property type="entry name" value="RNA POLYMERASE-ASSOCIATED PROTEIN RTF1 HOMOLOG"/>
    <property type="match status" value="1"/>
</dbReference>
<evidence type="ECO:0000256" key="2">
    <source>
        <dbReference type="ARBA" id="ARBA00023015"/>
    </source>
</evidence>
<dbReference type="GO" id="GO:0016593">
    <property type="term" value="C:Cdc73/Paf1 complex"/>
    <property type="evidence" value="ECO:0007669"/>
    <property type="project" value="TreeGrafter"/>
</dbReference>
<dbReference type="OrthoDB" id="166375at2759"/>
<dbReference type="InterPro" id="IPR036128">
    <property type="entry name" value="Plus3-like_sf"/>
</dbReference>
<dbReference type="GO" id="GO:1990269">
    <property type="term" value="F:RNA polymerase II C-terminal domain phosphoserine binding"/>
    <property type="evidence" value="ECO:0007669"/>
    <property type="project" value="TreeGrafter"/>
</dbReference>
<evidence type="ECO:0000259" key="6">
    <source>
        <dbReference type="PROSITE" id="PS51360"/>
    </source>
</evidence>
<dbReference type="SMART" id="SM00719">
    <property type="entry name" value="Plus3"/>
    <property type="match status" value="1"/>
</dbReference>
<protein>
    <recommendedName>
        <fullName evidence="6">Plus3 domain-containing protein</fullName>
    </recommendedName>
</protein>
<evidence type="ECO:0000256" key="1">
    <source>
        <dbReference type="ARBA" id="ARBA00004123"/>
    </source>
</evidence>
<dbReference type="Pfam" id="PF03126">
    <property type="entry name" value="Plus-3"/>
    <property type="match status" value="1"/>
</dbReference>
<feature type="domain" description="Plus3" evidence="6">
    <location>
        <begin position="227"/>
        <end position="359"/>
    </location>
</feature>
<evidence type="ECO:0000256" key="3">
    <source>
        <dbReference type="ARBA" id="ARBA00023163"/>
    </source>
</evidence>
<dbReference type="SUPFAM" id="SSF159042">
    <property type="entry name" value="Plus3-like"/>
    <property type="match status" value="1"/>
</dbReference>
<proteinExistence type="predicted"/>
<evidence type="ECO:0000313" key="7">
    <source>
        <dbReference type="EMBL" id="KAG5165767.1"/>
    </source>
</evidence>
<dbReference type="PROSITE" id="PS51360">
    <property type="entry name" value="PLUS3"/>
    <property type="match status" value="1"/>
</dbReference>
<feature type="compositionally biased region" description="Basic and acidic residues" evidence="5">
    <location>
        <begin position="141"/>
        <end position="163"/>
    </location>
</feature>
<accession>A0A8H8CGT6</accession>
<name>A0A8H8CGT6_PSICU</name>
<dbReference type="GO" id="GO:0003677">
    <property type="term" value="F:DNA binding"/>
    <property type="evidence" value="ECO:0007669"/>
    <property type="project" value="InterPro"/>
</dbReference>
<feature type="compositionally biased region" description="Acidic residues" evidence="5">
    <location>
        <begin position="54"/>
        <end position="66"/>
    </location>
</feature>
<feature type="compositionally biased region" description="Basic and acidic residues" evidence="5">
    <location>
        <begin position="73"/>
        <end position="82"/>
    </location>
</feature>
<evidence type="ECO:0000256" key="4">
    <source>
        <dbReference type="ARBA" id="ARBA00023242"/>
    </source>
</evidence>
<sequence>MSDFEDDIDDQLLELAGATEKKKKRRQQHSTGSAGSGKGSGGKSLKRKERMDSDSENDVESEDDMQDPYPLEGKYKDEADKRELLAMTEFQREQVLEERAGERQRIQNARMLADLVRQQRGGSGDDSVSRAAKRQHTQRGATKEKSNKLDELKAKRKAKDDKKRSKVNGSPSQRERSSSPQDMEISASESEDGQITKTEQEEERLMNAYDSQRNRRTSSKEDSADTPCNMSDLESCRLSRDVLAKHCLKPWFQDYVTGAWVRYLIGQENGQPVYRICQINNLASDLVKPYKINEVTTNQAFELKHGKSIRSFNMDKVSNGPFVDKEYDRLKKVCQAEDVKLPTKLALEKKIAQMQRLVSQPMTEADITAMLQRKAQLQGNKNAGLSTLERSTLLQKRTLAERRHDYAEVAEIEAQLAQHAANTPEPVRNDNTADLLAKVNERNRKANMESVRKAELQEAERKRRERKLAQSGAISAPIDPSARLKITPRTFNSNTPTGTRPGTPAAPAEKNGAGAAAILNAATAGKAPVKGTSSFEASLIDSVEIDLGDF</sequence>
<comment type="caution">
    <text evidence="7">The sequence shown here is derived from an EMBL/GenBank/DDBJ whole genome shotgun (WGS) entry which is preliminary data.</text>
</comment>
<feature type="region of interest" description="Disordered" evidence="5">
    <location>
        <begin position="441"/>
        <end position="511"/>
    </location>
</feature>
<feature type="compositionally biased region" description="Low complexity" evidence="5">
    <location>
        <begin position="495"/>
        <end position="511"/>
    </location>
</feature>
<dbReference type="Gene3D" id="3.90.70.200">
    <property type="entry name" value="Plus-3 domain"/>
    <property type="match status" value="1"/>
</dbReference>
<keyword evidence="2" id="KW-0805">Transcription regulation</keyword>
<gene>
    <name evidence="7" type="ORF">JR316_009352</name>
</gene>
<evidence type="ECO:0000256" key="5">
    <source>
        <dbReference type="SAM" id="MobiDB-lite"/>
    </source>
</evidence>
<reference evidence="7" key="1">
    <citation type="submission" date="2021-02" db="EMBL/GenBank/DDBJ databases">
        <title>Psilocybe cubensis genome.</title>
        <authorList>
            <person name="Mckernan K.J."/>
            <person name="Crawford S."/>
            <person name="Trippe A."/>
            <person name="Kane L.T."/>
            <person name="Mclaughlin S."/>
        </authorList>
    </citation>
    <scope>NUCLEOTIDE SEQUENCE [LARGE SCALE GENOMIC DNA]</scope>
    <source>
        <strain evidence="7">MGC-MH-2018</strain>
    </source>
</reference>
<organism evidence="7">
    <name type="scientific">Psilocybe cubensis</name>
    <name type="common">Psychedelic mushroom</name>
    <name type="synonym">Stropharia cubensis</name>
    <dbReference type="NCBI Taxonomy" id="181762"/>
    <lineage>
        <taxon>Eukaryota</taxon>
        <taxon>Fungi</taxon>
        <taxon>Dikarya</taxon>
        <taxon>Basidiomycota</taxon>
        <taxon>Agaricomycotina</taxon>
        <taxon>Agaricomycetes</taxon>
        <taxon>Agaricomycetidae</taxon>
        <taxon>Agaricales</taxon>
        <taxon>Agaricineae</taxon>
        <taxon>Strophariaceae</taxon>
        <taxon>Psilocybe</taxon>
    </lineage>
</organism>
<dbReference type="InterPro" id="IPR004343">
    <property type="entry name" value="Plus-3_dom"/>
</dbReference>
<feature type="region of interest" description="Disordered" evidence="5">
    <location>
        <begin position="111"/>
        <end position="229"/>
    </location>
</feature>
<feature type="compositionally biased region" description="Basic and acidic residues" evidence="5">
    <location>
        <begin position="441"/>
        <end position="462"/>
    </location>
</feature>
<comment type="subcellular location">
    <subcellularLocation>
        <location evidence="1">Nucleus</location>
    </subcellularLocation>
</comment>
<dbReference type="EMBL" id="JAFIQS010000009">
    <property type="protein sequence ID" value="KAG5165767.1"/>
    <property type="molecule type" value="Genomic_DNA"/>
</dbReference>